<dbReference type="Gene3D" id="3.40.920.10">
    <property type="entry name" value="Pyruvate-ferredoxin oxidoreductase, PFOR, domain III"/>
    <property type="match status" value="1"/>
</dbReference>
<dbReference type="OrthoDB" id="9789125at2"/>
<name>A1HP58_9FIRM</name>
<evidence type="ECO:0000313" key="4">
    <source>
        <dbReference type="EMBL" id="EAX48166.1"/>
    </source>
</evidence>
<organism evidence="4 5">
    <name type="scientific">Thermosinus carboxydivorans Nor1</name>
    <dbReference type="NCBI Taxonomy" id="401526"/>
    <lineage>
        <taxon>Bacteria</taxon>
        <taxon>Bacillati</taxon>
        <taxon>Bacillota</taxon>
        <taxon>Negativicutes</taxon>
        <taxon>Selenomonadales</taxon>
        <taxon>Sporomusaceae</taxon>
        <taxon>Thermosinus</taxon>
    </lineage>
</organism>
<dbReference type="InterPro" id="IPR002869">
    <property type="entry name" value="Pyrv_flavodox_OxRed_cen"/>
</dbReference>
<evidence type="ECO:0000259" key="3">
    <source>
        <dbReference type="Pfam" id="PF01558"/>
    </source>
</evidence>
<gene>
    <name evidence="4" type="ORF">TcarDRAFT_1713</name>
</gene>
<protein>
    <submittedName>
        <fullName evidence="4">Pyruvate/ketoisovalerate oxidoreductase, gamma subunit</fullName>
    </submittedName>
</protein>
<accession>A1HP58</accession>
<dbReference type="Proteomes" id="UP000005139">
    <property type="component" value="Unassembled WGS sequence"/>
</dbReference>
<evidence type="ECO:0000256" key="1">
    <source>
        <dbReference type="ARBA" id="ARBA00023002"/>
    </source>
</evidence>
<reference evidence="4 5" key="2">
    <citation type="submission" date="2007-01" db="EMBL/GenBank/DDBJ databases">
        <title>Sequencing of the draft genome and assembly of Thermosinus carboxydivorans Nor1.</title>
        <authorList>
            <consortium name="US DOE Joint Genome Institute (JGI-PGF)"/>
            <person name="Copeland A."/>
            <person name="Lucas S."/>
            <person name="Lapidus A."/>
            <person name="Barry K."/>
            <person name="Glavina del Rio T."/>
            <person name="Dalin E."/>
            <person name="Tice H."/>
            <person name="Bruce D."/>
            <person name="Pitluck S."/>
            <person name="Richardson P."/>
        </authorList>
    </citation>
    <scope>NUCLEOTIDE SEQUENCE [LARGE SCALE GENOMIC DNA]</scope>
    <source>
        <strain evidence="4 5">Nor1</strain>
    </source>
</reference>
<dbReference type="eggNOG" id="COG1014">
    <property type="taxonomic scope" value="Bacteria"/>
</dbReference>
<keyword evidence="4" id="KW-0670">Pyruvate</keyword>
<dbReference type="InterPro" id="IPR019752">
    <property type="entry name" value="Pyrv/ketoisovalerate_OxRed_cat"/>
</dbReference>
<dbReference type="PANTHER" id="PTHR42730:SF1">
    <property type="entry name" value="2-OXOGLUTARATE SYNTHASE SUBUNIT KORC"/>
    <property type="match status" value="1"/>
</dbReference>
<dbReference type="Pfam" id="PF01558">
    <property type="entry name" value="POR"/>
    <property type="match status" value="1"/>
</dbReference>
<comment type="caution">
    <text evidence="4">The sequence shown here is derived from an EMBL/GenBank/DDBJ whole genome shotgun (WGS) entry which is preliminary data.</text>
</comment>
<keyword evidence="5" id="KW-1185">Reference proteome</keyword>
<feature type="domain" description="Pyruvate/ketoisovalerate oxidoreductase catalytic" evidence="3">
    <location>
        <begin position="13"/>
        <end position="244"/>
    </location>
</feature>
<dbReference type="PANTHER" id="PTHR42730">
    <property type="entry name" value="2-OXOGLUTARATE SYNTHASE SUBUNIT KORC"/>
    <property type="match status" value="1"/>
</dbReference>
<dbReference type="SUPFAM" id="SSF53323">
    <property type="entry name" value="Pyruvate-ferredoxin oxidoreductase, PFOR, domain III"/>
    <property type="match status" value="2"/>
</dbReference>
<feature type="region of interest" description="Disordered" evidence="2">
    <location>
        <begin position="122"/>
        <end position="143"/>
    </location>
</feature>
<reference evidence="4 5" key="1">
    <citation type="submission" date="2007-01" db="EMBL/GenBank/DDBJ databases">
        <title>Annotation of the draft genome assembly of Thermosinus carboxydivorans Nor1.</title>
        <authorList>
            <consortium name="US DOE Joint Genome Institute (JGI-ORNL)"/>
            <person name="Larimer F."/>
            <person name="Land M."/>
            <person name="Hauser L."/>
        </authorList>
    </citation>
    <scope>NUCLEOTIDE SEQUENCE [LARGE SCALE GENOMIC DNA]</scope>
    <source>
        <strain evidence="4 5">Nor1</strain>
    </source>
</reference>
<sequence>MAKVTKIALAGEGGQGVQSIAEILAEAANEEGKNALYIPNFGVEQRGGVSIAYVQISDGPIGAPKFQKADILIPLSPRAVRRTKLHAGRNTVYIYDNSLIQEGEVNDNIVGLQYMDVTPPNPAAGMPNSAEAPAAGQPNQDLPQDMIAGEPKTASFTVPGPGVDPADIPAQVKRVIPIPANDIAKNELHPRVFNMIILGAVIAATEVLPLETIKRALETKLGDKFKANPELRDMNFKALERGYEIIKGSM</sequence>
<dbReference type="InterPro" id="IPR052554">
    <property type="entry name" value="2-oxoglutarate_synth_KorC"/>
</dbReference>
<evidence type="ECO:0000313" key="5">
    <source>
        <dbReference type="Proteomes" id="UP000005139"/>
    </source>
</evidence>
<proteinExistence type="predicted"/>
<dbReference type="GO" id="GO:0016903">
    <property type="term" value="F:oxidoreductase activity, acting on the aldehyde or oxo group of donors"/>
    <property type="evidence" value="ECO:0007669"/>
    <property type="project" value="InterPro"/>
</dbReference>
<dbReference type="EMBL" id="AAWL01000004">
    <property type="protein sequence ID" value="EAX48166.1"/>
    <property type="molecule type" value="Genomic_DNA"/>
</dbReference>
<keyword evidence="1" id="KW-0560">Oxidoreductase</keyword>
<dbReference type="RefSeq" id="WP_007288820.1">
    <property type="nucleotide sequence ID" value="NZ_AAWL01000004.1"/>
</dbReference>
<dbReference type="AlphaFoldDB" id="A1HP58"/>
<evidence type="ECO:0000256" key="2">
    <source>
        <dbReference type="SAM" id="MobiDB-lite"/>
    </source>
</evidence>